<dbReference type="RefSeq" id="XP_045149912.1">
    <property type="nucleotide sequence ID" value="XM_045293977.1"/>
</dbReference>
<evidence type="ECO:0000313" key="1">
    <source>
        <dbReference type="Proteomes" id="UP000694863"/>
    </source>
</evidence>
<evidence type="ECO:0000313" key="2">
    <source>
        <dbReference type="RefSeq" id="XP_045149912.1"/>
    </source>
</evidence>
<reference evidence="2" key="1">
    <citation type="submission" date="2025-08" db="UniProtKB">
        <authorList>
            <consortium name="RefSeq"/>
        </authorList>
    </citation>
    <scope>IDENTIFICATION</scope>
</reference>
<accession>A0AC55DDU1</accession>
<gene>
    <name evidence="2" type="primary">LOC123522125</name>
</gene>
<organism evidence="1 2">
    <name type="scientific">Echinops telfairi</name>
    <name type="common">Lesser hedgehog tenrec</name>
    <dbReference type="NCBI Taxonomy" id="9371"/>
    <lineage>
        <taxon>Eukaryota</taxon>
        <taxon>Metazoa</taxon>
        <taxon>Chordata</taxon>
        <taxon>Craniata</taxon>
        <taxon>Vertebrata</taxon>
        <taxon>Euteleostomi</taxon>
        <taxon>Mammalia</taxon>
        <taxon>Eutheria</taxon>
        <taxon>Afrotheria</taxon>
        <taxon>Tenrecidae</taxon>
        <taxon>Tenrecinae</taxon>
        <taxon>Echinops</taxon>
    </lineage>
</organism>
<keyword evidence="1" id="KW-1185">Reference proteome</keyword>
<dbReference type="Proteomes" id="UP000694863">
    <property type="component" value="Unplaced"/>
</dbReference>
<proteinExistence type="predicted"/>
<name>A0AC55DDU1_ECHTE</name>
<sequence length="328" mass="37626">MYSLDLEDVAVNFSQEEWALLDLSQRKLYRDVMMETIRNLASVVSQNLDDGEKLSTENTVVQFMKNDTWSSVVGEICELHVTEDQNKDQTASVRRHTIENVSEVIEDSQCGQPFSWVLDLSVLRRTPMEAYSSSYLQCVKSSMDHSSLTHHISSHFEYGTYQDKGCEEPCSWPPCPRTPVQTLIGKKPYECKECGKAFRYPSHLRTHMSSHNGERPYECQECGKAFVRSSSLSSHMRTHSGEKPYGCKECGKAFSVSSNVIKHMIIHSGEKPYKCKECGRAFSHYSSLIRHRRIHSGERPYECKECGKTFRWSSDFSMHKHTCGKEKC</sequence>
<protein>
    <submittedName>
        <fullName evidence="2">Zinc finger protein 699-like isoform X3</fullName>
    </submittedName>
</protein>